<name>F2CTU0_HORVV</name>
<sequence length="71" mass="7769">MVRGGSRRSNTVKTVSISTPPACPCDSTLVPARGSKRLRARNFRHPARPLPARRAAPWSPARRSPIRIAPT</sequence>
<evidence type="ECO:0000313" key="2">
    <source>
        <dbReference type="EMBL" id="BAJ86261.1"/>
    </source>
</evidence>
<protein>
    <submittedName>
        <fullName evidence="2">Predicted protein</fullName>
    </submittedName>
</protein>
<feature type="compositionally biased region" description="Low complexity" evidence="1">
    <location>
        <begin position="50"/>
        <end position="71"/>
    </location>
</feature>
<feature type="compositionally biased region" description="Basic residues" evidence="1">
    <location>
        <begin position="34"/>
        <end position="47"/>
    </location>
</feature>
<reference evidence="2" key="1">
    <citation type="journal article" date="2011" name="Plant Physiol.">
        <title>Comprehensive sequence analysis of 24,783 barley full-length cDNAs derived from 12 clone libraries.</title>
        <authorList>
            <person name="Matsumoto T."/>
            <person name="Tanaka T."/>
            <person name="Sakai H."/>
            <person name="Amano N."/>
            <person name="Kanamori H."/>
            <person name="Kurita K."/>
            <person name="Kikuta A."/>
            <person name="Kamiya K."/>
            <person name="Yamamoto M."/>
            <person name="Ikawa H."/>
            <person name="Fujii N."/>
            <person name="Hori K."/>
            <person name="Itoh T."/>
            <person name="Sato K."/>
        </authorList>
    </citation>
    <scope>NUCLEOTIDE SEQUENCE</scope>
    <source>
        <tissue evidence="2">Shoot</tissue>
    </source>
</reference>
<proteinExistence type="evidence at transcript level"/>
<dbReference type="EMBL" id="AK355042">
    <property type="protein sequence ID" value="BAJ86261.1"/>
    <property type="molecule type" value="mRNA"/>
</dbReference>
<dbReference type="AlphaFoldDB" id="F2CTU0"/>
<accession>F2CTU0</accession>
<organism evidence="2">
    <name type="scientific">Hordeum vulgare subsp. vulgare</name>
    <name type="common">Domesticated barley</name>
    <dbReference type="NCBI Taxonomy" id="112509"/>
    <lineage>
        <taxon>Eukaryota</taxon>
        <taxon>Viridiplantae</taxon>
        <taxon>Streptophyta</taxon>
        <taxon>Embryophyta</taxon>
        <taxon>Tracheophyta</taxon>
        <taxon>Spermatophyta</taxon>
        <taxon>Magnoliopsida</taxon>
        <taxon>Liliopsida</taxon>
        <taxon>Poales</taxon>
        <taxon>Poaceae</taxon>
        <taxon>BOP clade</taxon>
        <taxon>Pooideae</taxon>
        <taxon>Triticodae</taxon>
        <taxon>Triticeae</taxon>
        <taxon>Hordeinae</taxon>
        <taxon>Hordeum</taxon>
    </lineage>
</organism>
<feature type="compositionally biased region" description="Polar residues" evidence="1">
    <location>
        <begin position="7"/>
        <end position="19"/>
    </location>
</feature>
<evidence type="ECO:0000256" key="1">
    <source>
        <dbReference type="SAM" id="MobiDB-lite"/>
    </source>
</evidence>
<feature type="region of interest" description="Disordered" evidence="1">
    <location>
        <begin position="1"/>
        <end position="71"/>
    </location>
</feature>